<accession>A0A1F7YJ11</accession>
<organism evidence="1 2">
    <name type="scientific">Candidatus Woesebacteria bacterium RIFCSPHIGHO2_01_FULL_40_22</name>
    <dbReference type="NCBI Taxonomy" id="1802499"/>
    <lineage>
        <taxon>Bacteria</taxon>
        <taxon>Candidatus Woeseibacteriota</taxon>
    </lineage>
</organism>
<name>A0A1F7YJ11_9BACT</name>
<dbReference type="AlphaFoldDB" id="A0A1F7YJ11"/>
<proteinExistence type="predicted"/>
<dbReference type="Proteomes" id="UP000179221">
    <property type="component" value="Unassembled WGS sequence"/>
</dbReference>
<gene>
    <name evidence="1" type="ORF">A2628_00850</name>
</gene>
<dbReference type="EMBL" id="MGGL01000004">
    <property type="protein sequence ID" value="OGM27336.1"/>
    <property type="molecule type" value="Genomic_DNA"/>
</dbReference>
<sequence>MVTRTNVRHVKKLLKSRNERKRRVSNNKMGKGSSILSRAILLLVFLFVLVLIILVRGKRSLIEGVNKVNIALRTHNDDVEVLSFDFKRGEINEVIIPGDTEVVVARGLGEFRLENVWRVSEDEGLGGELLAETLTSYLKIPVYIWADETAGALAEKHVIALIKAVILPYKTNLTFLDKAKIAYFNLSVKNTKRETINLADYSYLKKQVLIDGEEGFVLSGKPPSELYSLYSVEEISEKALRVSLDDESGEGTVSENLAQVIDVLGAKIAVVNTKEEKRGFCEVKGSSDVLISELQKLFNCTRVAEVSDDVFDVNIKIGSDFSKGF</sequence>
<reference evidence="1 2" key="1">
    <citation type="journal article" date="2016" name="Nat. Commun.">
        <title>Thousands of microbial genomes shed light on interconnected biogeochemical processes in an aquifer system.</title>
        <authorList>
            <person name="Anantharaman K."/>
            <person name="Brown C.T."/>
            <person name="Hug L.A."/>
            <person name="Sharon I."/>
            <person name="Castelle C.J."/>
            <person name="Probst A.J."/>
            <person name="Thomas B.C."/>
            <person name="Singh A."/>
            <person name="Wilkins M.J."/>
            <person name="Karaoz U."/>
            <person name="Brodie E.L."/>
            <person name="Williams K.H."/>
            <person name="Hubbard S.S."/>
            <person name="Banfield J.F."/>
        </authorList>
    </citation>
    <scope>NUCLEOTIDE SEQUENCE [LARGE SCALE GENOMIC DNA]</scope>
</reference>
<evidence type="ECO:0000313" key="1">
    <source>
        <dbReference type="EMBL" id="OGM27336.1"/>
    </source>
</evidence>
<comment type="caution">
    <text evidence="1">The sequence shown here is derived from an EMBL/GenBank/DDBJ whole genome shotgun (WGS) entry which is preliminary data.</text>
</comment>
<evidence type="ECO:0008006" key="3">
    <source>
        <dbReference type="Google" id="ProtNLM"/>
    </source>
</evidence>
<evidence type="ECO:0000313" key="2">
    <source>
        <dbReference type="Proteomes" id="UP000179221"/>
    </source>
</evidence>
<protein>
    <recommendedName>
        <fullName evidence="3">LytR/CpsA/Psr regulator C-terminal domain-containing protein</fullName>
    </recommendedName>
</protein>